<feature type="chain" id="PRO_5046591511" evidence="15">
    <location>
        <begin position="32"/>
        <end position="612"/>
    </location>
</feature>
<feature type="transmembrane region" description="Helical" evidence="14">
    <location>
        <begin position="283"/>
        <end position="309"/>
    </location>
</feature>
<dbReference type="Proteomes" id="UP001310290">
    <property type="component" value="Unassembled WGS sequence"/>
</dbReference>
<dbReference type="Pfam" id="PF03824">
    <property type="entry name" value="NicO"/>
    <property type="match status" value="1"/>
</dbReference>
<keyword evidence="15" id="KW-0732">Signal</keyword>
<feature type="transmembrane region" description="Helical" evidence="14">
    <location>
        <begin position="587"/>
        <end position="607"/>
    </location>
</feature>
<keyword evidence="3" id="KW-0171">Cobalt transport</keyword>
<organism evidence="16 17">
    <name type="scientific">Streptomyces bottropensis</name>
    <dbReference type="NCBI Taxonomy" id="42235"/>
    <lineage>
        <taxon>Bacteria</taxon>
        <taxon>Bacillati</taxon>
        <taxon>Actinomycetota</taxon>
        <taxon>Actinomycetes</taxon>
        <taxon>Kitasatosporales</taxon>
        <taxon>Streptomycetaceae</taxon>
        <taxon>Streptomyces</taxon>
    </lineage>
</organism>
<proteinExistence type="predicted"/>
<evidence type="ECO:0000256" key="6">
    <source>
        <dbReference type="ARBA" id="ARBA00022596"/>
    </source>
</evidence>
<keyword evidence="8 14" id="KW-1133">Transmembrane helix</keyword>
<feature type="transmembrane region" description="Helical" evidence="14">
    <location>
        <begin position="533"/>
        <end position="558"/>
    </location>
</feature>
<dbReference type="PRINTS" id="PR00334">
    <property type="entry name" value="KININOGEN"/>
</dbReference>
<feature type="compositionally biased region" description="Basic and acidic residues" evidence="13">
    <location>
        <begin position="350"/>
        <end position="404"/>
    </location>
</feature>
<evidence type="ECO:0000256" key="7">
    <source>
        <dbReference type="ARBA" id="ARBA00022692"/>
    </source>
</evidence>
<dbReference type="PROSITE" id="PS51257">
    <property type="entry name" value="PROKAR_LIPOPROTEIN"/>
    <property type="match status" value="1"/>
</dbReference>
<evidence type="ECO:0000256" key="12">
    <source>
        <dbReference type="ARBA" id="ARBA00023285"/>
    </source>
</evidence>
<evidence type="ECO:0000256" key="2">
    <source>
        <dbReference type="ARBA" id="ARBA00004651"/>
    </source>
</evidence>
<feature type="compositionally biased region" description="Basic and acidic residues" evidence="13">
    <location>
        <begin position="433"/>
        <end position="445"/>
    </location>
</feature>
<feature type="transmembrane region" description="Helical" evidence="14">
    <location>
        <begin position="240"/>
        <end position="262"/>
    </location>
</feature>
<keyword evidence="9" id="KW-0406">Ion transport</keyword>
<keyword evidence="11 14" id="KW-0472">Membrane</keyword>
<evidence type="ECO:0000256" key="5">
    <source>
        <dbReference type="ARBA" id="ARBA00022475"/>
    </source>
</evidence>
<evidence type="ECO:0000256" key="1">
    <source>
        <dbReference type="ARBA" id="ARBA00002510"/>
    </source>
</evidence>
<name>A0ABU8AFZ0_9ACTN</name>
<dbReference type="PANTHER" id="PTHR40659:SF1">
    <property type="entry name" value="NICKEL_COBALT EFFLUX SYSTEM RCNA"/>
    <property type="match status" value="1"/>
</dbReference>
<evidence type="ECO:0000256" key="3">
    <source>
        <dbReference type="ARBA" id="ARBA00022426"/>
    </source>
</evidence>
<evidence type="ECO:0000256" key="10">
    <source>
        <dbReference type="ARBA" id="ARBA00023112"/>
    </source>
</evidence>
<feature type="signal peptide" evidence="15">
    <location>
        <begin position="1"/>
        <end position="31"/>
    </location>
</feature>
<dbReference type="InterPro" id="IPR051224">
    <property type="entry name" value="NiCoT_RcnA"/>
</dbReference>
<keyword evidence="10" id="KW-0921">Nickel transport</keyword>
<dbReference type="PROSITE" id="PS51318">
    <property type="entry name" value="TAT"/>
    <property type="match status" value="1"/>
</dbReference>
<feature type="compositionally biased region" description="Basic and acidic residues" evidence="13">
    <location>
        <begin position="453"/>
        <end position="471"/>
    </location>
</feature>
<dbReference type="InterPro" id="IPR002395">
    <property type="entry name" value="Kininogen"/>
</dbReference>
<feature type="compositionally biased region" description="Low complexity" evidence="13">
    <location>
        <begin position="485"/>
        <end position="497"/>
    </location>
</feature>
<accession>A0ABU8AFZ0</accession>
<dbReference type="EMBL" id="JARULZ010000001">
    <property type="protein sequence ID" value="MEH0632597.1"/>
    <property type="molecule type" value="Genomic_DNA"/>
</dbReference>
<evidence type="ECO:0000256" key="15">
    <source>
        <dbReference type="SAM" id="SignalP"/>
    </source>
</evidence>
<keyword evidence="7 14" id="KW-0812">Transmembrane</keyword>
<dbReference type="InterPro" id="IPR011541">
    <property type="entry name" value="Ni/Co_transpt_high_affinity"/>
</dbReference>
<feature type="region of interest" description="Disordered" evidence="13">
    <location>
        <begin position="157"/>
        <end position="176"/>
    </location>
</feature>
<evidence type="ECO:0000256" key="4">
    <source>
        <dbReference type="ARBA" id="ARBA00022448"/>
    </source>
</evidence>
<evidence type="ECO:0000256" key="11">
    <source>
        <dbReference type="ARBA" id="ARBA00023136"/>
    </source>
</evidence>
<dbReference type="PANTHER" id="PTHR40659">
    <property type="entry name" value="NICKEL/COBALT EFFLUX SYSTEM RCNA"/>
    <property type="match status" value="1"/>
</dbReference>
<feature type="transmembrane region" description="Helical" evidence="14">
    <location>
        <begin position="315"/>
        <end position="335"/>
    </location>
</feature>
<evidence type="ECO:0000313" key="16">
    <source>
        <dbReference type="EMBL" id="MEH0632597.1"/>
    </source>
</evidence>
<feature type="region of interest" description="Disordered" evidence="13">
    <location>
        <begin position="195"/>
        <end position="217"/>
    </location>
</feature>
<sequence>MTTPRRAFASGTAVFLAACALVLVPTGTASAHPLGNFTVNRYDGLVAAPGKLRILHVEDLAEIPATQAAPAIERQGMGDWARERCEKAAEGSEVTVDGSAVEVALGSSRAEERPGQAGLKTLRVECRLTAALPDRAADVRFHAAVDSGPGWREVTAQGDRTTLAGSDVPEESVSERLTSYPEELLQSPEDTATASLQVEPGGPALTEQRSDAPGASILPRGADRWTRALDDLVSSHDLTLGFGALAFGIAMFLGAMHALGPGHGKTLMAATAAARDRARMRDVLPMAASVTVTHTLGVVALGLLVLAGSAAAPSVITWLGIASGLFVMGAGLSLARRAWLNRKLTLTHAKAHDQGHTHDHDHGHDHSHDHEHDRHHDHDHGHSHSHGDGHSHTHDHAPAPEPARELVLAQAAPAPSHAHGETRTHTHASVTAHTHDHQHDDDHGHGHGHGHGHQHDHNRDHPHSHDHDHHHAPAQKRSLFGGGVTHTHGGFTHTHPTAPTLRGTILLGFAGGMVPSPSAVVVLVGAAALGKAWFGLLLVVAYGIGLALTLTAAGYAVVKAGGWVTRVMDRGEGRLGGPTAALVRRTVPLMSALLVVALGAGLVFRGATSALG</sequence>
<gene>
    <name evidence="16" type="ORF">QBA35_04300</name>
</gene>
<keyword evidence="6" id="KW-0533">Nickel</keyword>
<comment type="function">
    <text evidence="1">Efflux system for nickel and cobalt.</text>
</comment>
<evidence type="ECO:0000313" key="17">
    <source>
        <dbReference type="Proteomes" id="UP001310290"/>
    </source>
</evidence>
<keyword evidence="17" id="KW-1185">Reference proteome</keyword>
<dbReference type="RefSeq" id="WP_334657801.1">
    <property type="nucleotide sequence ID" value="NZ_JARULZ010000001.1"/>
</dbReference>
<reference evidence="16" key="1">
    <citation type="submission" date="2023-04" db="EMBL/GenBank/DDBJ databases">
        <title>Genomic diversity of scab-causing Streptomyces spp. in the province of Quebec, Canada.</title>
        <authorList>
            <person name="Biessy A."/>
            <person name="Cadieux M."/>
            <person name="Ciotola M."/>
            <person name="Filion M."/>
        </authorList>
    </citation>
    <scope>NUCLEOTIDE SEQUENCE</scope>
    <source>
        <strain evidence="16">B21-115</strain>
    </source>
</reference>
<keyword evidence="4" id="KW-0813">Transport</keyword>
<feature type="transmembrane region" description="Helical" evidence="14">
    <location>
        <begin position="505"/>
        <end position="527"/>
    </location>
</feature>
<comment type="subcellular location">
    <subcellularLocation>
        <location evidence="2">Cell membrane</location>
        <topology evidence="2">Multi-pass membrane protein</topology>
    </subcellularLocation>
</comment>
<comment type="caution">
    <text evidence="16">The sequence shown here is derived from an EMBL/GenBank/DDBJ whole genome shotgun (WGS) entry which is preliminary data.</text>
</comment>
<evidence type="ECO:0000256" key="14">
    <source>
        <dbReference type="SAM" id="Phobius"/>
    </source>
</evidence>
<keyword evidence="5" id="KW-1003">Cell membrane</keyword>
<protein>
    <submittedName>
        <fullName evidence="16">Nickel transporter</fullName>
    </submittedName>
</protein>
<keyword evidence="12" id="KW-0170">Cobalt</keyword>
<evidence type="ECO:0000256" key="9">
    <source>
        <dbReference type="ARBA" id="ARBA00023065"/>
    </source>
</evidence>
<dbReference type="InterPro" id="IPR006311">
    <property type="entry name" value="TAT_signal"/>
</dbReference>
<evidence type="ECO:0000256" key="8">
    <source>
        <dbReference type="ARBA" id="ARBA00022989"/>
    </source>
</evidence>
<feature type="region of interest" description="Disordered" evidence="13">
    <location>
        <begin position="350"/>
        <end position="497"/>
    </location>
</feature>
<evidence type="ECO:0000256" key="13">
    <source>
        <dbReference type="SAM" id="MobiDB-lite"/>
    </source>
</evidence>